<name>A0ABS2PCB3_9BACL</name>
<accession>A0ABS2PCB3</accession>
<proteinExistence type="predicted"/>
<evidence type="ECO:0000313" key="2">
    <source>
        <dbReference type="Proteomes" id="UP000741863"/>
    </source>
</evidence>
<protein>
    <submittedName>
        <fullName evidence="1">Uncharacterized protein</fullName>
    </submittedName>
</protein>
<comment type="caution">
    <text evidence="1">The sequence shown here is derived from an EMBL/GenBank/DDBJ whole genome shotgun (WGS) entry which is preliminary data.</text>
</comment>
<dbReference type="Proteomes" id="UP000741863">
    <property type="component" value="Unassembled WGS sequence"/>
</dbReference>
<sequence length="29" mass="3146">MLVALDAAIVQLIRVVGELCYDLTNLVEA</sequence>
<dbReference type="EMBL" id="JAFBEC010000006">
    <property type="protein sequence ID" value="MBM7633067.1"/>
    <property type="molecule type" value="Genomic_DNA"/>
</dbReference>
<organism evidence="1 2">
    <name type="scientific">Geomicrobium sediminis</name>
    <dbReference type="NCBI Taxonomy" id="1347788"/>
    <lineage>
        <taxon>Bacteria</taxon>
        <taxon>Bacillati</taxon>
        <taxon>Bacillota</taxon>
        <taxon>Bacilli</taxon>
        <taxon>Bacillales</taxon>
        <taxon>Geomicrobium</taxon>
    </lineage>
</organism>
<evidence type="ECO:0000313" key="1">
    <source>
        <dbReference type="EMBL" id="MBM7633067.1"/>
    </source>
</evidence>
<reference evidence="1 2" key="1">
    <citation type="submission" date="2021-01" db="EMBL/GenBank/DDBJ databases">
        <title>Genomic Encyclopedia of Type Strains, Phase IV (KMG-IV): sequencing the most valuable type-strain genomes for metagenomic binning, comparative biology and taxonomic classification.</title>
        <authorList>
            <person name="Goeker M."/>
        </authorList>
    </citation>
    <scope>NUCLEOTIDE SEQUENCE [LARGE SCALE GENOMIC DNA]</scope>
    <source>
        <strain evidence="1 2">DSM 25540</strain>
    </source>
</reference>
<keyword evidence="2" id="KW-1185">Reference proteome</keyword>
<gene>
    <name evidence="1" type="ORF">JOD17_002161</name>
</gene>